<keyword evidence="3" id="KW-1185">Reference proteome</keyword>
<gene>
    <name evidence="2" type="ORF">LMG7974_01592</name>
</gene>
<evidence type="ECO:0000256" key="1">
    <source>
        <dbReference type="SAM" id="Coils"/>
    </source>
</evidence>
<comment type="caution">
    <text evidence="2">The sequence shown here is derived from an EMBL/GenBank/DDBJ whole genome shotgun (WGS) entry which is preliminary data.</text>
</comment>
<name>A0ABN7KBH9_9BACT</name>
<evidence type="ECO:0000313" key="2">
    <source>
        <dbReference type="EMBL" id="CAD7289515.1"/>
    </source>
</evidence>
<sequence>MQNGIKTLESKRKKTIKLYDHTQEIINNETGEVTRTINSFTKEANTKDEFVKLYLENINFLQSLTNAELKILLYAIKRIDYTNSFSFSSNFIGYFTENKILSKSAVYKNFKSLTEKNVFAEATKEAKKELELYGNDIYFINPDIVSKGSFLQLKELKRTIVQTFDFQNLTMKQELITENKYDEFDNIKNNSKDYEIKKIVHSKQDRETETEFIIGKKEGNIIDIQVEEEPNLFNSINEEEPKKNILISNKKNNSKIENLKLEVQKSEIELEKANLNKMKDKISQLEFDFLLAEIKMKEAKINLNLELLKNEETYNE</sequence>
<dbReference type="EMBL" id="CAJHOF010000017">
    <property type="protein sequence ID" value="CAD7289515.1"/>
    <property type="molecule type" value="Genomic_DNA"/>
</dbReference>
<dbReference type="Proteomes" id="UP000789803">
    <property type="component" value="Unassembled WGS sequence"/>
</dbReference>
<feature type="coiled-coil region" evidence="1">
    <location>
        <begin position="249"/>
        <end position="311"/>
    </location>
</feature>
<accession>A0ABN7KBH9</accession>
<dbReference type="RefSeq" id="WP_229933371.1">
    <property type="nucleotide sequence ID" value="NZ_CAJHOF010000017.1"/>
</dbReference>
<keyword evidence="1" id="KW-0175">Coiled coil</keyword>
<organism evidence="2 3">
    <name type="scientific">Campylobacter majalis</name>
    <dbReference type="NCBI Taxonomy" id="2790656"/>
    <lineage>
        <taxon>Bacteria</taxon>
        <taxon>Pseudomonadati</taxon>
        <taxon>Campylobacterota</taxon>
        <taxon>Epsilonproteobacteria</taxon>
        <taxon>Campylobacterales</taxon>
        <taxon>Campylobacteraceae</taxon>
        <taxon>Campylobacter</taxon>
    </lineage>
</organism>
<evidence type="ECO:0008006" key="4">
    <source>
        <dbReference type="Google" id="ProtNLM"/>
    </source>
</evidence>
<protein>
    <recommendedName>
        <fullName evidence="4">Plasmid replication protein RepL domain-containing protein</fullName>
    </recommendedName>
</protein>
<evidence type="ECO:0000313" key="3">
    <source>
        <dbReference type="Proteomes" id="UP000789803"/>
    </source>
</evidence>
<proteinExistence type="predicted"/>
<reference evidence="2 3" key="1">
    <citation type="submission" date="2020-11" db="EMBL/GenBank/DDBJ databases">
        <authorList>
            <person name="Peeters C."/>
        </authorList>
    </citation>
    <scope>NUCLEOTIDE SEQUENCE [LARGE SCALE GENOMIC DNA]</scope>
    <source>
        <strain evidence="2 3">LMG 7974</strain>
    </source>
</reference>